<dbReference type="EMBL" id="AATQ01000008">
    <property type="protein sequence ID" value="EAU47188.1"/>
    <property type="molecule type" value="Genomic_DNA"/>
</dbReference>
<dbReference type="GeneID" id="92502912"/>
<name>Q0FSR5_SALBH</name>
<dbReference type="RefSeq" id="WP_007802928.1">
    <property type="nucleotide sequence ID" value="NZ_DS022277.1"/>
</dbReference>
<evidence type="ECO:0000256" key="1">
    <source>
        <dbReference type="SAM" id="SignalP"/>
    </source>
</evidence>
<keyword evidence="3" id="KW-1185">Reference proteome</keyword>
<evidence type="ECO:0008006" key="4">
    <source>
        <dbReference type="Google" id="ProtNLM"/>
    </source>
</evidence>
<accession>Q0FSR5</accession>
<gene>
    <name evidence="2" type="ORF">R2601_05678</name>
</gene>
<dbReference type="Proteomes" id="UP000006230">
    <property type="component" value="Unassembled WGS sequence"/>
</dbReference>
<reference evidence="2 3" key="1">
    <citation type="journal article" date="2010" name="J. Bacteriol.">
        <title>Genome sequences of Pelagibaca bermudensis HTCC2601T and Maritimibacter alkaliphilus HTCC2654T, the type strains of two marine Roseobacter genera.</title>
        <authorList>
            <person name="Thrash J.C."/>
            <person name="Cho J.C."/>
            <person name="Ferriera S."/>
            <person name="Johnson J."/>
            <person name="Vergin K.L."/>
            <person name="Giovannoni S.J."/>
        </authorList>
    </citation>
    <scope>NUCLEOTIDE SEQUENCE [LARGE SCALE GENOMIC DNA]</scope>
    <source>
        <strain evidence="3">DSM 26914 / JCM 13377 / KCTC 12554 / HTCC2601</strain>
    </source>
</reference>
<evidence type="ECO:0000313" key="3">
    <source>
        <dbReference type="Proteomes" id="UP000006230"/>
    </source>
</evidence>
<dbReference type="eggNOG" id="ENOG5032QUX">
    <property type="taxonomic scope" value="Bacteria"/>
</dbReference>
<proteinExistence type="predicted"/>
<sequence>MRWLARLFCLVCAAPALACEDPICEVPPDSLDFTRLIDFQTFPSGYGVGRALSGVVDGKGVRFGERFLGQLLEIDTGHDHLVGRPLPPLTLLAGEDGSNLGTISLWGDNVLKGHGPRGFPDAGAVGEGSIAALFDRDQPALALDIRGGEGGTVTLVFFDRTGAPIHSLRKQVDRDTGTLTLLRRGALPDIAGFTVENADPEGLGIDNLRFEFHELMGARPLPDRARRG</sequence>
<keyword evidence="1" id="KW-0732">Signal</keyword>
<evidence type="ECO:0000313" key="2">
    <source>
        <dbReference type="EMBL" id="EAU47188.1"/>
    </source>
</evidence>
<feature type="chain" id="PRO_5004171951" description="Lipoprotein" evidence="1">
    <location>
        <begin position="19"/>
        <end position="228"/>
    </location>
</feature>
<protein>
    <recommendedName>
        <fullName evidence="4">Lipoprotein</fullName>
    </recommendedName>
</protein>
<dbReference type="OrthoDB" id="7838899at2"/>
<organism evidence="2 3">
    <name type="scientific">Salipiger bermudensis (strain DSM 26914 / JCM 13377 / KCTC 12554 / HTCC2601)</name>
    <name type="common">Pelagibaca bermudensis</name>
    <dbReference type="NCBI Taxonomy" id="314265"/>
    <lineage>
        <taxon>Bacteria</taxon>
        <taxon>Pseudomonadati</taxon>
        <taxon>Pseudomonadota</taxon>
        <taxon>Alphaproteobacteria</taxon>
        <taxon>Rhodobacterales</taxon>
        <taxon>Roseobacteraceae</taxon>
        <taxon>Salipiger</taxon>
    </lineage>
</organism>
<dbReference type="STRING" id="314265.R2601_05678"/>
<feature type="signal peptide" evidence="1">
    <location>
        <begin position="1"/>
        <end position="18"/>
    </location>
</feature>
<dbReference type="HOGENOM" id="CLU_1222996_0_0_5"/>
<dbReference type="AlphaFoldDB" id="Q0FSR5"/>
<comment type="caution">
    <text evidence="2">The sequence shown here is derived from an EMBL/GenBank/DDBJ whole genome shotgun (WGS) entry which is preliminary data.</text>
</comment>